<dbReference type="PANTHER" id="PTHR46562:SF1">
    <property type="entry name" value="SERINE_THREONINE-PROTEIN KINASE ULK4"/>
    <property type="match status" value="1"/>
</dbReference>
<feature type="compositionally biased region" description="Low complexity" evidence="4">
    <location>
        <begin position="351"/>
        <end position="365"/>
    </location>
</feature>
<dbReference type="KEGG" id="tet:TTHERM_00756520"/>
<dbReference type="OrthoDB" id="266718at2759"/>
<comment type="subunit">
    <text evidence="1">Monomer.</text>
</comment>
<keyword evidence="3" id="KW-0067">ATP-binding</keyword>
<dbReference type="GO" id="GO:0005524">
    <property type="term" value="F:ATP binding"/>
    <property type="evidence" value="ECO:0007669"/>
    <property type="project" value="UniProtKB-KW"/>
</dbReference>
<dbReference type="GO" id="GO:0008017">
    <property type="term" value="F:microtubule binding"/>
    <property type="evidence" value="ECO:0007669"/>
    <property type="project" value="InterPro"/>
</dbReference>
<keyword evidence="6" id="KW-0808">Transferase</keyword>
<evidence type="ECO:0000256" key="1">
    <source>
        <dbReference type="ARBA" id="ARBA00011245"/>
    </source>
</evidence>
<dbReference type="PANTHER" id="PTHR46562">
    <property type="entry name" value="SERINE/THREONINE-KINASE ULK4-LIKE PROTEIN-RELATED"/>
    <property type="match status" value="1"/>
</dbReference>
<dbReference type="Proteomes" id="UP000009168">
    <property type="component" value="Unassembled WGS sequence"/>
</dbReference>
<feature type="region of interest" description="Disordered" evidence="4">
    <location>
        <begin position="498"/>
        <end position="567"/>
    </location>
</feature>
<dbReference type="InterPro" id="IPR044591">
    <property type="entry name" value="RUK"/>
</dbReference>
<keyword evidence="2" id="KW-0547">Nucleotide-binding</keyword>
<evidence type="ECO:0000256" key="3">
    <source>
        <dbReference type="ARBA" id="ARBA00022840"/>
    </source>
</evidence>
<evidence type="ECO:0000313" key="6">
    <source>
        <dbReference type="EMBL" id="EAR84104.3"/>
    </source>
</evidence>
<dbReference type="GO" id="GO:0004672">
    <property type="term" value="F:protein kinase activity"/>
    <property type="evidence" value="ECO:0007669"/>
    <property type="project" value="InterPro"/>
</dbReference>
<evidence type="ECO:0000313" key="7">
    <source>
        <dbReference type="Proteomes" id="UP000009168"/>
    </source>
</evidence>
<name>I7LZK5_TETTS</name>
<dbReference type="SUPFAM" id="SSF48371">
    <property type="entry name" value="ARM repeat"/>
    <property type="match status" value="1"/>
</dbReference>
<dbReference type="PROSITE" id="PS00108">
    <property type="entry name" value="PROTEIN_KINASE_ST"/>
    <property type="match status" value="1"/>
</dbReference>
<dbReference type="InterPro" id="IPR011009">
    <property type="entry name" value="Kinase-like_dom_sf"/>
</dbReference>
<protein>
    <submittedName>
        <fullName evidence="6">Serine/Threonine kinase domain protein</fullName>
    </submittedName>
</protein>
<evidence type="ECO:0000259" key="5">
    <source>
        <dbReference type="PROSITE" id="PS50011"/>
    </source>
</evidence>
<feature type="domain" description="Protein kinase" evidence="5">
    <location>
        <begin position="4"/>
        <end position="256"/>
    </location>
</feature>
<evidence type="ECO:0000256" key="4">
    <source>
        <dbReference type="SAM" id="MobiDB-lite"/>
    </source>
</evidence>
<dbReference type="Pfam" id="PF23606">
    <property type="entry name" value="HEAT_ULK4"/>
    <property type="match status" value="1"/>
</dbReference>
<dbReference type="InterPro" id="IPR016024">
    <property type="entry name" value="ARM-type_fold"/>
</dbReference>
<dbReference type="PROSITE" id="PS50011">
    <property type="entry name" value="PROTEIN_KINASE_DOM"/>
    <property type="match status" value="1"/>
</dbReference>
<dbReference type="EMBL" id="GG662437">
    <property type="protein sequence ID" value="EAR84104.3"/>
    <property type="molecule type" value="Genomic_DNA"/>
</dbReference>
<dbReference type="InterPro" id="IPR056981">
    <property type="entry name" value="HEAT_ULK4_RUNKEL"/>
</dbReference>
<dbReference type="Gene3D" id="1.25.10.10">
    <property type="entry name" value="Leucine-rich Repeat Variant"/>
    <property type="match status" value="1"/>
</dbReference>
<dbReference type="FunFam" id="1.10.510.10:FF:000571">
    <property type="entry name" value="Maternal embryonic leucine zipper kinase"/>
    <property type="match status" value="1"/>
</dbReference>
<dbReference type="SMART" id="SM00220">
    <property type="entry name" value="S_TKc"/>
    <property type="match status" value="1"/>
</dbReference>
<dbReference type="eggNOG" id="KOG0597">
    <property type="taxonomic scope" value="Eukaryota"/>
</dbReference>
<dbReference type="SUPFAM" id="SSF56112">
    <property type="entry name" value="Protein kinase-like (PK-like)"/>
    <property type="match status" value="1"/>
</dbReference>
<feature type="region of interest" description="Disordered" evidence="4">
    <location>
        <begin position="339"/>
        <end position="365"/>
    </location>
</feature>
<keyword evidence="6" id="KW-0418">Kinase</keyword>
<evidence type="ECO:0000256" key="2">
    <source>
        <dbReference type="ARBA" id="ARBA00022741"/>
    </source>
</evidence>
<proteinExistence type="predicted"/>
<dbReference type="Pfam" id="PF00069">
    <property type="entry name" value="Pkinase"/>
    <property type="match status" value="1"/>
</dbReference>
<dbReference type="InParanoid" id="I7LZK5"/>
<gene>
    <name evidence="6" type="ORF">TTHERM_00756520</name>
</gene>
<dbReference type="InterPro" id="IPR008271">
    <property type="entry name" value="Ser/Thr_kinase_AS"/>
</dbReference>
<feature type="region of interest" description="Disordered" evidence="4">
    <location>
        <begin position="582"/>
        <end position="612"/>
    </location>
</feature>
<dbReference type="GeneID" id="7833077"/>
<organism evidence="6 7">
    <name type="scientific">Tetrahymena thermophila (strain SB210)</name>
    <dbReference type="NCBI Taxonomy" id="312017"/>
    <lineage>
        <taxon>Eukaryota</taxon>
        <taxon>Sar</taxon>
        <taxon>Alveolata</taxon>
        <taxon>Ciliophora</taxon>
        <taxon>Intramacronucleata</taxon>
        <taxon>Oligohymenophorea</taxon>
        <taxon>Hymenostomatida</taxon>
        <taxon>Tetrahymenina</taxon>
        <taxon>Tetrahymenidae</taxon>
        <taxon>Tetrahymena</taxon>
    </lineage>
</organism>
<dbReference type="InterPro" id="IPR000719">
    <property type="entry name" value="Prot_kinase_dom"/>
</dbReference>
<accession>I7LZK5</accession>
<reference evidence="7" key="1">
    <citation type="journal article" date="2006" name="PLoS Biol.">
        <title>Macronuclear genome sequence of the ciliate Tetrahymena thermophila, a model eukaryote.</title>
        <authorList>
            <person name="Eisen J.A."/>
            <person name="Coyne R.S."/>
            <person name="Wu M."/>
            <person name="Wu D."/>
            <person name="Thiagarajan M."/>
            <person name="Wortman J.R."/>
            <person name="Badger J.H."/>
            <person name="Ren Q."/>
            <person name="Amedeo P."/>
            <person name="Jones K.M."/>
            <person name="Tallon L.J."/>
            <person name="Delcher A.L."/>
            <person name="Salzberg S.L."/>
            <person name="Silva J.C."/>
            <person name="Haas B.J."/>
            <person name="Majoros W.H."/>
            <person name="Farzad M."/>
            <person name="Carlton J.M."/>
            <person name="Smith R.K. Jr."/>
            <person name="Garg J."/>
            <person name="Pearlman R.E."/>
            <person name="Karrer K.M."/>
            <person name="Sun L."/>
            <person name="Manning G."/>
            <person name="Elde N.C."/>
            <person name="Turkewitz A.P."/>
            <person name="Asai D.J."/>
            <person name="Wilkes D.E."/>
            <person name="Wang Y."/>
            <person name="Cai H."/>
            <person name="Collins K."/>
            <person name="Stewart B.A."/>
            <person name="Lee S.R."/>
            <person name="Wilamowska K."/>
            <person name="Weinberg Z."/>
            <person name="Ruzzo W.L."/>
            <person name="Wloga D."/>
            <person name="Gaertig J."/>
            <person name="Frankel J."/>
            <person name="Tsao C.-C."/>
            <person name="Gorovsky M.A."/>
            <person name="Keeling P.J."/>
            <person name="Waller R.F."/>
            <person name="Patron N.J."/>
            <person name="Cherry J.M."/>
            <person name="Stover N.A."/>
            <person name="Krieger C.J."/>
            <person name="del Toro C."/>
            <person name="Ryder H.F."/>
            <person name="Williamson S.C."/>
            <person name="Barbeau R.A."/>
            <person name="Hamilton E.P."/>
            <person name="Orias E."/>
        </authorList>
    </citation>
    <scope>NUCLEOTIDE SEQUENCE [LARGE SCALE GENOMIC DNA]</scope>
    <source>
        <strain evidence="7">SB210</strain>
    </source>
</reference>
<keyword evidence="7" id="KW-1185">Reference proteome</keyword>
<dbReference type="InterPro" id="IPR011989">
    <property type="entry name" value="ARM-like"/>
</dbReference>
<dbReference type="RefSeq" id="XP_001031767.3">
    <property type="nucleotide sequence ID" value="XM_001031767.3"/>
</dbReference>
<dbReference type="Gene3D" id="1.10.510.10">
    <property type="entry name" value="Transferase(Phosphotransferase) domain 1"/>
    <property type="match status" value="1"/>
</dbReference>
<sequence>MNNYHIYEDIAKGKYSIIYKARKKKTIDYFAVKSMEKCKRKKLMNEVKIFNLLDHVNILKYYNWYETKNHLWAIFEYSSGGNLLSLIEQDKKLTEPQIKIFAKDLIQGLLYLHSKGIIYCDLKPSNILLNEYGTLKYCDFGLARQIVDLIQTDEDVKEGSKKGTPYYMAPELFQDDGVYSYQSDLWSLGCILYELSNGKPPFVSKSFQDLVWLIINKEPEVVEGFSSDFHSFVFGLLQKNPLKRLNWSEIINHPFLNWNSIQLKNLRKVELPQQPHFDRWSQNKYGFQQGLQKNNSNNLISHFKGQNNAAQGQVASNGMEGVNVLRLSLNVQKNLKREQKQEDTYQNGLFNSTNNNSASNSNNVSNFLKQTNNNTSNKLIFNDQDPENKNEEDFCLLNRDQIIDIGYNEREDGSQEEEFSGINTVNLILGNTTIDQQSKIIPPYQEDQENFNNYNNTINNKKNGELESTFKSLYSNNSSNLGINTNYLNCNQIPQVQPLSTGKSQNTSQIPQQTQKFSLSTRSRVNQQEISTGRQGAQTPTSPNNVNRTPNSKNQTARNNSNGTSNHHLQNLTTIMKQNLIKTPSTPHNHSTGSNQGHAKSVSPYSNHGSLYQVSNNVNNNISITSNFNNSSLLNTPATPMSNLNHNQSNLNANTPNGFNGVLKNFNIPTSNNSNYSSVLAQGMSNSSNNVSMVQPNQMHHHQHQNSCGNSNNTSYHTGVSPNRKNSTQNNISTCSNYLEAKNAEPQVIPLAKKPSFVIESLEKLFYHQTDTQVKPIIGHKDIEKYPQESVYKKETLPFQWFSAQDVESGIDRQEIDQLFEQIFNALHQPNTDKYNILCYFESIIMNSSVSNRYINSAFVNLLLDLLKNVKVSMIRLRVASSIGFLLRYATVIENELSNLNIPNIIIEVLSVEKESKVRRKLLATLGEYLFYAATQVDDDPINSVWKIQPQVLSFIVKTIKNYEEDELVKFYATKTVENIASQSVTVSQYFCNQDTINALVGLYFFTRNEDLKISVIVSLSQIARLNNSLAEFIIIQIQGIPKLKEILVGDNAPTRIQQAVLTLINTQIQAFPQSEFSQTLMRDSSFIEAIVYLLESPHTIIRGKSIIFLLLCIKFNLRCLIDLCSTKYFTQLDKLSRDNFKYVQQCYQHLKLLNESSVPIMIYSIKEEIVRIQKGETTSGNPYYYMQNNFSSRMPQLQGNLQYLNVLLQFTKYQQLKSIMFEQNYLEDFFSLFDLVHQSHNSQLQEAKSVLLNLYEVILSNTSYILDKREFFMNVLLPKLMDQLYMNLLYSNANINNSGINKDNSPLINNSSSSSCYDGADWKFNYTKLIHDIVTVFMSEWQKWSQNSQQKTNELFINKFVGSILNGLIGNASLEDQVSLMAFKVLQILVENQPALYISALKQKNLLNLLLQQFNYNASRSTLKLVAKIVQVSSLQEIQSYGITQKAVNLFQHFISKEQDQCYEDMIDIFLNITTKMISLKPIQNIEKPSSYDQFVEPKYEILLEAYNLSFSLLRSLDFTLSDKVGMFIIQIIYIYSKSSRNNIGASSQVLNKSDHIITLLNYISQYQMIGPVIKRNTRILNWIVQLLAISKDIKESIYQTVEKVLQSSKDLKINQTLREIQFYLKNPI</sequence>